<dbReference type="Proteomes" id="UP001596395">
    <property type="component" value="Unassembled WGS sequence"/>
</dbReference>
<dbReference type="RefSeq" id="WP_336351151.1">
    <property type="nucleotide sequence ID" value="NZ_JAZAQL010000003.1"/>
</dbReference>
<sequence>MGERLSRVVEALAASGDPRLDDDYWRVVPAADGRGAVVLVGVVHDHPASAHRVASVVAEAAPDVLALELPNLAVPYFVGRTARSESPAAGASDVEDGHAVADGGRAVDSVDEMSAAIDAAAADADVVGVDTFTWRFWRAFLARVTSGEVTASAVREALEGVGRVVWRALSVRYGSEGGRPDGDGSEYAVDAADDPVDQAAHERSHVSRSRSLLGALERPAGDVLFDEAREATMAANVDALRTSGTVVAVVGLAHLDAVTDQLTDVERTVD</sequence>
<organism evidence="1 2">
    <name type="scientific">Halorubellus litoreus</name>
    <dbReference type="NCBI Taxonomy" id="755308"/>
    <lineage>
        <taxon>Archaea</taxon>
        <taxon>Methanobacteriati</taxon>
        <taxon>Methanobacteriota</taxon>
        <taxon>Stenosarchaea group</taxon>
        <taxon>Halobacteria</taxon>
        <taxon>Halobacteriales</taxon>
        <taxon>Halorubellaceae</taxon>
        <taxon>Halorubellus</taxon>
    </lineage>
</organism>
<protein>
    <recommendedName>
        <fullName evidence="3">TraB family protein</fullName>
    </recommendedName>
</protein>
<evidence type="ECO:0000313" key="2">
    <source>
        <dbReference type="Proteomes" id="UP001596395"/>
    </source>
</evidence>
<reference evidence="1 2" key="1">
    <citation type="journal article" date="2019" name="Int. J. Syst. Evol. Microbiol.">
        <title>The Global Catalogue of Microorganisms (GCM) 10K type strain sequencing project: providing services to taxonomists for standard genome sequencing and annotation.</title>
        <authorList>
            <consortium name="The Broad Institute Genomics Platform"/>
            <consortium name="The Broad Institute Genome Sequencing Center for Infectious Disease"/>
            <person name="Wu L."/>
            <person name="Ma J."/>
        </authorList>
    </citation>
    <scope>NUCLEOTIDE SEQUENCE [LARGE SCALE GENOMIC DNA]</scope>
    <source>
        <strain evidence="1 2">GX26</strain>
    </source>
</reference>
<dbReference type="EMBL" id="JBHSXN010000003">
    <property type="protein sequence ID" value="MFC6954195.1"/>
    <property type="molecule type" value="Genomic_DNA"/>
</dbReference>
<evidence type="ECO:0000313" key="1">
    <source>
        <dbReference type="EMBL" id="MFC6954195.1"/>
    </source>
</evidence>
<evidence type="ECO:0008006" key="3">
    <source>
        <dbReference type="Google" id="ProtNLM"/>
    </source>
</evidence>
<keyword evidence="2" id="KW-1185">Reference proteome</keyword>
<comment type="caution">
    <text evidence="1">The sequence shown here is derived from an EMBL/GenBank/DDBJ whole genome shotgun (WGS) entry which is preliminary data.</text>
</comment>
<gene>
    <name evidence="1" type="ORF">ACFQGB_15135</name>
</gene>
<proteinExistence type="predicted"/>
<dbReference type="AlphaFoldDB" id="A0ABD5VFQ1"/>
<accession>A0ABD5VFQ1</accession>
<name>A0ABD5VFQ1_9EURY</name>